<evidence type="ECO:0000256" key="19">
    <source>
        <dbReference type="ARBA" id="ARBA00023283"/>
    </source>
</evidence>
<dbReference type="SUPFAM" id="SSF48113">
    <property type="entry name" value="Heme-dependent peroxidases"/>
    <property type="match status" value="1"/>
</dbReference>
<dbReference type="Pfam" id="PF20645">
    <property type="entry name" value="Rrn7_cyclin_C"/>
    <property type="match status" value="1"/>
</dbReference>
<feature type="binding site" evidence="23">
    <location>
        <position position="965"/>
    </location>
    <ligand>
        <name>Ca(2+)</name>
        <dbReference type="ChEBI" id="CHEBI:29108"/>
        <label>2</label>
    </ligand>
</feature>
<dbReference type="PROSITE" id="PS00435">
    <property type="entry name" value="PEROXIDASE_1"/>
    <property type="match status" value="1"/>
</dbReference>
<dbReference type="PROSITE" id="PS50873">
    <property type="entry name" value="PEROXIDASE_4"/>
    <property type="match status" value="1"/>
</dbReference>
<evidence type="ECO:0000256" key="3">
    <source>
        <dbReference type="ARBA" id="ARBA00006873"/>
    </source>
</evidence>
<feature type="region of interest" description="Disordered" evidence="26">
    <location>
        <begin position="231"/>
        <end position="251"/>
    </location>
</feature>
<evidence type="ECO:0000256" key="18">
    <source>
        <dbReference type="ARBA" id="ARBA00023242"/>
    </source>
</evidence>
<feature type="binding site" evidence="23">
    <location>
        <position position="787"/>
    </location>
    <ligand>
        <name>Ca(2+)</name>
        <dbReference type="ChEBI" id="CHEBI:29108"/>
        <label>1</label>
    </ligand>
</feature>
<evidence type="ECO:0000256" key="20">
    <source>
        <dbReference type="ARBA" id="ARBA00023324"/>
    </source>
</evidence>
<evidence type="ECO:0000256" key="11">
    <source>
        <dbReference type="ARBA" id="ARBA00023002"/>
    </source>
</evidence>
<dbReference type="Pfam" id="PF00141">
    <property type="entry name" value="peroxidase"/>
    <property type="match status" value="1"/>
</dbReference>
<keyword evidence="13" id="KW-0805">Transcription regulation</keyword>
<evidence type="ECO:0000256" key="13">
    <source>
        <dbReference type="ARBA" id="ARBA00023015"/>
    </source>
</evidence>
<feature type="binding site" evidence="23">
    <location>
        <position position="792"/>
    </location>
    <ligand>
        <name>Ca(2+)</name>
        <dbReference type="ChEBI" id="CHEBI:29108"/>
        <label>1</label>
    </ligand>
</feature>
<feature type="binding site" evidence="22">
    <location>
        <position position="884"/>
    </location>
    <ligand>
        <name>substrate</name>
    </ligand>
</feature>
<feature type="disulfide bond" evidence="25">
    <location>
        <begin position="841"/>
        <end position="1045"/>
    </location>
</feature>
<keyword evidence="5" id="KW-0575">Peroxidase</keyword>
<dbReference type="InterPro" id="IPR010255">
    <property type="entry name" value="Haem_peroxidase_sf"/>
</dbReference>
<feature type="disulfide bond" evidence="25">
    <location>
        <begin position="921"/>
        <end position="952"/>
    </location>
</feature>
<evidence type="ECO:0000256" key="5">
    <source>
        <dbReference type="ARBA" id="ARBA00022559"/>
    </source>
</evidence>
<dbReference type="GO" id="GO:0020037">
    <property type="term" value="F:heme binding"/>
    <property type="evidence" value="ECO:0007669"/>
    <property type="project" value="InterPro"/>
</dbReference>
<dbReference type="FunFam" id="1.10.420.10:FF:000001">
    <property type="entry name" value="Peroxidase"/>
    <property type="match status" value="1"/>
</dbReference>
<dbReference type="GO" id="GO:0140825">
    <property type="term" value="F:lactoperoxidase activity"/>
    <property type="evidence" value="ECO:0007669"/>
    <property type="project" value="UniProtKB-EC"/>
</dbReference>
<dbReference type="InterPro" id="IPR002016">
    <property type="entry name" value="Haem_peroxidase"/>
</dbReference>
<feature type="binding site" evidence="23">
    <location>
        <position position="973"/>
    </location>
    <ligand>
        <name>Ca(2+)</name>
        <dbReference type="ChEBI" id="CHEBI:29108"/>
        <label>2</label>
    </ligand>
</feature>
<dbReference type="Gene3D" id="1.10.420.10">
    <property type="entry name" value="Peroxidase, domain 2"/>
    <property type="match status" value="1"/>
</dbReference>
<dbReference type="InterPro" id="IPR048540">
    <property type="entry name" value="Rrn7_cyclin_N"/>
</dbReference>
<dbReference type="FunFam" id="1.10.520.10:FF:000009">
    <property type="entry name" value="Peroxidase"/>
    <property type="match status" value="1"/>
</dbReference>
<feature type="domain" description="Plant heme peroxidase family profile" evidence="27">
    <location>
        <begin position="745"/>
        <end position="1049"/>
    </location>
</feature>
<evidence type="ECO:0000256" key="24">
    <source>
        <dbReference type="PIRSR" id="PIRSR600823-4"/>
    </source>
</evidence>
<sequence length="1053" mass="117531">MANPPWSSPFPSSAAAPMAAAAAAGERRVLHCDGCGASEFDGGDDGFYYCRHCGSQSQDVVDTGCADEDVVGDGSGRGALYSFFHHRSRPSAAAATPSAPKLSREDILRSLARSVASLKSGDEEEEERGGKGEGERPYAFEEEEGEEPRDFGAGPGLGADAEAAGAAIRARYVQGLQVMLQRQCEALVEQFGVGPLICGLAGTIWLRYVAASQVLDKGWARKVITESKAAAAATPSRDDKQEDRRKPSRHIRAKYRSEPHDSYGRRVIYIFFRALRKTIPIYSSLAICFLVCHIAREAVLPTDIYQWAIEGKLPYLTAFVELDKYLGTPSSDCPLSTRFLFRPIRVVGPWQLEETAASISQAIGLRLPSVNFYAIARRYLHELSLPVEKILQHACRLYEWSLPAELWLSSNASRLPTRVCVMSILIVTLRILYNIHGQGTWEMGLSDIADSLSCGHQFEENVDESNSSSRQKLGVADQGSRACQSTTNSSTVKNLMDNKTSEFETKELLSILEAAYGKINVRHGKYTVNHSNVVFSITFQCQIFIFDKDYAKDLPSYLKYCKDVAFTGITTSYDEETLIERLWDIYSKKEDDNQQDDVKAEFSCLKGKRSSNEAPATEFFDLKRPHRNSSGRFTCSKSFAIERMKQEMEENGFHYLPPRAQKRTEGYLHYKRKKVDGRLIYVAHADYYILLRSFAKLAQVDVRIMHLGVLKLERRLGWIELRIDSSLNALPDLPAILSLAGADGVLSPYYYLESCPLAEEIVRHTVEGALYQDPRIAAGLLRLHFHDCFVLGCDASVLLDDADGIVSEKNAVPNKNSLRGFEVIDFIKALLEEACPLTVSCADILAIAARDAVHLRGGPTWDVYLGRKDSLKAASISTTNQMIPAPNSSLEMLISNFKDHGLDIVDLVSLSGSHTIGRSRCVSFKDRIYGLPLNEEYDERRSIFFHILRSICPESGGDDKVVPLDSRTSRRFDNLYYINLLRGEGLLHSDNALASEEDAEESVLSLVWAYAEDQELFFQHYTESIIKMGNINVLTGIEGEVRHNCRFVNSYYH</sequence>
<dbReference type="EMBL" id="LSRQ01008329">
    <property type="protein sequence ID" value="OAY63659.1"/>
    <property type="molecule type" value="Genomic_DNA"/>
</dbReference>
<evidence type="ECO:0000256" key="25">
    <source>
        <dbReference type="PIRSR" id="PIRSR600823-5"/>
    </source>
</evidence>
<evidence type="ECO:0000256" key="8">
    <source>
        <dbReference type="ARBA" id="ARBA00022771"/>
    </source>
</evidence>
<comment type="cofactor">
    <cofactor evidence="23">
        <name>Ca(2+)</name>
        <dbReference type="ChEBI" id="CHEBI:29108"/>
    </cofactor>
    <text evidence="23">Binds 2 calcium ions per subunit.</text>
</comment>
<feature type="binding site" evidence="23">
    <location>
        <position position="915"/>
    </location>
    <ligand>
        <name>Ca(2+)</name>
        <dbReference type="ChEBI" id="CHEBI:29108"/>
        <label>2</label>
    </ligand>
</feature>
<comment type="catalytic activity">
    <reaction evidence="1">
        <text>2 a phenolic donor + H2O2 = 2 a phenolic radical donor + 2 H2O</text>
        <dbReference type="Rhea" id="RHEA:56136"/>
        <dbReference type="ChEBI" id="CHEBI:15377"/>
        <dbReference type="ChEBI" id="CHEBI:16240"/>
        <dbReference type="ChEBI" id="CHEBI:139520"/>
        <dbReference type="ChEBI" id="CHEBI:139521"/>
        <dbReference type="EC" id="1.11.1.7"/>
    </reaction>
</comment>
<dbReference type="GO" id="GO:0001164">
    <property type="term" value="F:RNA polymerase I core promoter sequence-specific DNA binding"/>
    <property type="evidence" value="ECO:0007669"/>
    <property type="project" value="InterPro"/>
</dbReference>
<dbReference type="Gene3D" id="1.10.520.10">
    <property type="match status" value="1"/>
</dbReference>
<dbReference type="AlphaFoldDB" id="A0A199UFZ1"/>
<dbReference type="GO" id="GO:0006979">
    <property type="term" value="P:response to oxidative stress"/>
    <property type="evidence" value="ECO:0007669"/>
    <property type="project" value="InterPro"/>
</dbReference>
<keyword evidence="11" id="KW-0560">Oxidoreductase</keyword>
<keyword evidence="18" id="KW-0539">Nucleus</keyword>
<evidence type="ECO:0000256" key="4">
    <source>
        <dbReference type="ARBA" id="ARBA00006899"/>
    </source>
</evidence>
<dbReference type="InterPro" id="IPR019793">
    <property type="entry name" value="Peroxidases_heam-ligand_BS"/>
</dbReference>
<dbReference type="GO" id="GO:0042744">
    <property type="term" value="P:hydrogen peroxide catabolic process"/>
    <property type="evidence" value="ECO:0007669"/>
    <property type="project" value="UniProtKB-KW"/>
</dbReference>
<keyword evidence="6" id="KW-0349">Heme</keyword>
<protein>
    <submittedName>
        <fullName evidence="28">TATA box-binding protein-associated factor RNA polymerase I subunit B</fullName>
    </submittedName>
</protein>
<evidence type="ECO:0000256" key="12">
    <source>
        <dbReference type="ARBA" id="ARBA00023004"/>
    </source>
</evidence>
<keyword evidence="16" id="KW-0804">Transcription</keyword>
<dbReference type="InterPro" id="IPR019794">
    <property type="entry name" value="Peroxidases_AS"/>
</dbReference>
<dbReference type="PANTHER" id="PTHR31576:SF2">
    <property type="entry name" value="TATA BOX-BINDING PROTEIN-ASSOCIATED FACTOR RNA POLYMERASE I SUBUNIT B"/>
    <property type="match status" value="1"/>
</dbReference>
<feature type="disulfide bond" evidence="25">
    <location>
        <begin position="788"/>
        <end position="793"/>
    </location>
</feature>
<feature type="compositionally biased region" description="Basic and acidic residues" evidence="26">
    <location>
        <begin position="236"/>
        <end position="245"/>
    </location>
</feature>
<dbReference type="InterPro" id="IPR033905">
    <property type="entry name" value="Secretory_peroxidase"/>
</dbReference>
<keyword evidence="10 23" id="KW-0106">Calcium</keyword>
<keyword evidence="9" id="KW-0862">Zinc</keyword>
<comment type="cofactor">
    <cofactor evidence="23">
        <name>heme b</name>
        <dbReference type="ChEBI" id="CHEBI:60344"/>
    </cofactor>
    <text evidence="23">Binds 1 heme b (iron(II)-protoporphyrin IX) group per subunit.</text>
</comment>
<accession>A0A199UFZ1</accession>
<evidence type="ECO:0000256" key="2">
    <source>
        <dbReference type="ARBA" id="ARBA00004604"/>
    </source>
</evidence>
<feature type="binding site" description="axial binding residue" evidence="23">
    <location>
        <position position="914"/>
    </location>
    <ligand>
        <name>heme b</name>
        <dbReference type="ChEBI" id="CHEBI:60344"/>
    </ligand>
    <ligandPart>
        <name>Fe</name>
        <dbReference type="ChEBI" id="CHEBI:18248"/>
    </ligandPart>
</feature>
<evidence type="ECO:0000256" key="15">
    <source>
        <dbReference type="ARBA" id="ARBA00023157"/>
    </source>
</evidence>
<feature type="binding site" evidence="23">
    <location>
        <position position="794"/>
    </location>
    <ligand>
        <name>Ca(2+)</name>
        <dbReference type="ChEBI" id="CHEBI:29108"/>
        <label>1</label>
    </ligand>
</feature>
<evidence type="ECO:0000256" key="26">
    <source>
        <dbReference type="SAM" id="MobiDB-lite"/>
    </source>
</evidence>
<evidence type="ECO:0000256" key="6">
    <source>
        <dbReference type="ARBA" id="ARBA00022617"/>
    </source>
</evidence>
<dbReference type="GO" id="GO:0008270">
    <property type="term" value="F:zinc ion binding"/>
    <property type="evidence" value="ECO:0007669"/>
    <property type="project" value="UniProtKB-KW"/>
</dbReference>
<dbReference type="GO" id="GO:0042790">
    <property type="term" value="P:nucleolar large rRNA transcription by RNA polymerase I"/>
    <property type="evidence" value="ECO:0007669"/>
    <property type="project" value="TreeGrafter"/>
</dbReference>
<dbReference type="GO" id="GO:0070860">
    <property type="term" value="C:RNA polymerase I core factor complex"/>
    <property type="evidence" value="ECO:0007669"/>
    <property type="project" value="InterPro"/>
</dbReference>
<evidence type="ECO:0000259" key="27">
    <source>
        <dbReference type="PROSITE" id="PS50873"/>
    </source>
</evidence>
<feature type="region of interest" description="Disordered" evidence="26">
    <location>
        <begin position="117"/>
        <end position="158"/>
    </location>
</feature>
<evidence type="ECO:0000256" key="21">
    <source>
        <dbReference type="PIRSR" id="PIRSR600823-1"/>
    </source>
</evidence>
<evidence type="ECO:0000256" key="23">
    <source>
        <dbReference type="PIRSR" id="PIRSR600823-3"/>
    </source>
</evidence>
<evidence type="ECO:0000256" key="22">
    <source>
        <dbReference type="PIRSR" id="PIRSR600823-2"/>
    </source>
</evidence>
<comment type="subcellular location">
    <subcellularLocation>
        <location evidence="2">Nucleus</location>
        <location evidence="2">Nucleolus</location>
    </subcellularLocation>
</comment>
<evidence type="ECO:0000313" key="28">
    <source>
        <dbReference type="EMBL" id="OAY63659.1"/>
    </source>
</evidence>
<evidence type="ECO:0000256" key="17">
    <source>
        <dbReference type="ARBA" id="ARBA00023180"/>
    </source>
</evidence>
<comment type="similarity">
    <text evidence="3">Belongs to the peroxidase family. Ascorbate peroxidase subfamily.</text>
</comment>
<feature type="binding site" evidence="23">
    <location>
        <position position="808"/>
    </location>
    <ligand>
        <name>Ca(2+)</name>
        <dbReference type="ChEBI" id="CHEBI:29108"/>
        <label>1</label>
    </ligand>
</feature>
<feature type="active site" description="Proton acceptor" evidence="21">
    <location>
        <position position="786"/>
    </location>
</feature>
<keyword evidence="20" id="KW-0376">Hydrogen peroxide</keyword>
<comment type="similarity">
    <text evidence="4">Belongs to the RRN7/TAF1B family.</text>
</comment>
<evidence type="ECO:0000256" key="9">
    <source>
        <dbReference type="ARBA" id="ARBA00022833"/>
    </source>
</evidence>
<dbReference type="Proteomes" id="UP000092600">
    <property type="component" value="Unassembled WGS sequence"/>
</dbReference>
<dbReference type="CDD" id="cd00693">
    <property type="entry name" value="secretory_peroxidase"/>
    <property type="match status" value="1"/>
</dbReference>
<evidence type="ECO:0000256" key="10">
    <source>
        <dbReference type="ARBA" id="ARBA00022837"/>
    </source>
</evidence>
<name>A0A199UFZ1_ANACO</name>
<evidence type="ECO:0000256" key="1">
    <source>
        <dbReference type="ARBA" id="ARBA00000189"/>
    </source>
</evidence>
<feature type="site" description="Transition state stabilizer" evidence="24">
    <location>
        <position position="782"/>
    </location>
</feature>
<dbReference type="PRINTS" id="PR00458">
    <property type="entry name" value="PEROXIDASE"/>
</dbReference>
<feature type="binding site" evidence="23">
    <location>
        <position position="968"/>
    </location>
    <ligand>
        <name>Ca(2+)</name>
        <dbReference type="ChEBI" id="CHEBI:29108"/>
        <label>2</label>
    </ligand>
</feature>
<keyword evidence="12 23" id="KW-0408">Iron</keyword>
<feature type="compositionally biased region" description="Basic and acidic residues" evidence="26">
    <location>
        <begin position="128"/>
        <end position="139"/>
    </location>
</feature>
<reference evidence="28 29" key="1">
    <citation type="journal article" date="2016" name="DNA Res.">
        <title>The draft genome of MD-2 pineapple using hybrid error correction of long reads.</title>
        <authorList>
            <person name="Redwan R.M."/>
            <person name="Saidin A."/>
            <person name="Kumar S.V."/>
        </authorList>
    </citation>
    <scope>NUCLEOTIDE SEQUENCE [LARGE SCALE GENOMIC DNA]</scope>
    <source>
        <strain evidence="29">cv. MD2</strain>
        <tissue evidence="28">Leaf</tissue>
    </source>
</reference>
<dbReference type="InterPro" id="IPR048538">
    <property type="entry name" value="Rrn7_cyclin_C"/>
</dbReference>
<feature type="binding site" evidence="23">
    <location>
        <position position="790"/>
    </location>
    <ligand>
        <name>Ca(2+)</name>
        <dbReference type="ChEBI" id="CHEBI:29108"/>
        <label>1</label>
    </ligand>
</feature>
<dbReference type="InterPro" id="IPR033599">
    <property type="entry name" value="TAF1B/Rrn7"/>
</dbReference>
<dbReference type="PROSITE" id="PS00436">
    <property type="entry name" value="PEROXIDASE_2"/>
    <property type="match status" value="1"/>
</dbReference>
<gene>
    <name evidence="28" type="ORF">ACMD2_15031</name>
</gene>
<evidence type="ECO:0000313" key="29">
    <source>
        <dbReference type="Proteomes" id="UP000092600"/>
    </source>
</evidence>
<organism evidence="28 29">
    <name type="scientific">Ananas comosus</name>
    <name type="common">Pineapple</name>
    <name type="synonym">Ananas ananas</name>
    <dbReference type="NCBI Taxonomy" id="4615"/>
    <lineage>
        <taxon>Eukaryota</taxon>
        <taxon>Viridiplantae</taxon>
        <taxon>Streptophyta</taxon>
        <taxon>Embryophyta</taxon>
        <taxon>Tracheophyta</taxon>
        <taxon>Spermatophyta</taxon>
        <taxon>Magnoliopsida</taxon>
        <taxon>Liliopsida</taxon>
        <taxon>Poales</taxon>
        <taxon>Bromeliaceae</taxon>
        <taxon>Bromelioideae</taxon>
        <taxon>Ananas</taxon>
    </lineage>
</organism>
<evidence type="ECO:0000256" key="16">
    <source>
        <dbReference type="ARBA" id="ARBA00023163"/>
    </source>
</evidence>
<keyword evidence="14" id="KW-0238">DNA-binding</keyword>
<keyword evidence="15 25" id="KW-1015">Disulfide bond</keyword>
<evidence type="ECO:0000256" key="14">
    <source>
        <dbReference type="ARBA" id="ARBA00023125"/>
    </source>
</evidence>
<feature type="binding site" evidence="23">
    <location>
        <position position="796"/>
    </location>
    <ligand>
        <name>Ca(2+)</name>
        <dbReference type="ChEBI" id="CHEBI:29108"/>
        <label>1</label>
    </ligand>
</feature>
<dbReference type="PRINTS" id="PR00461">
    <property type="entry name" value="PLPEROXIDASE"/>
</dbReference>
<dbReference type="PANTHER" id="PTHR31576">
    <property type="entry name" value="TATA BOX-BINDING PROTEIN-ASSOCIATED FACTOR RNA POLYMERASE I SUBUNIT B"/>
    <property type="match status" value="1"/>
</dbReference>
<keyword evidence="7 23" id="KW-0479">Metal-binding</keyword>
<keyword evidence="8" id="KW-0863">Zinc-finger</keyword>
<proteinExistence type="inferred from homology"/>
<keyword evidence="19" id="KW-0873">Pyrrolidone carboxylic acid</keyword>
<feature type="region of interest" description="Disordered" evidence="26">
    <location>
        <begin position="461"/>
        <end position="488"/>
    </location>
</feature>
<dbReference type="STRING" id="4615.A0A199UFZ1"/>
<dbReference type="InterPro" id="IPR000823">
    <property type="entry name" value="Peroxidase_pln"/>
</dbReference>
<dbReference type="Pfam" id="PF20644">
    <property type="entry name" value="Rrn7_cyclin_N"/>
    <property type="match status" value="1"/>
</dbReference>
<evidence type="ECO:0000256" key="7">
    <source>
        <dbReference type="ARBA" id="ARBA00022723"/>
    </source>
</evidence>
<feature type="disulfide bond" evidence="25">
    <location>
        <begin position="755"/>
        <end position="835"/>
    </location>
</feature>
<comment type="caution">
    <text evidence="28">The sequence shown here is derived from an EMBL/GenBank/DDBJ whole genome shotgun (WGS) entry which is preliminary data.</text>
</comment>
<keyword evidence="17" id="KW-0325">Glycoprotein</keyword>